<evidence type="ECO:0000256" key="3">
    <source>
        <dbReference type="ARBA" id="ARBA00012438"/>
    </source>
</evidence>
<comment type="subcellular location">
    <subcellularLocation>
        <location evidence="2">Cell membrane</location>
        <topology evidence="2">Multi-pass membrane protein</topology>
    </subcellularLocation>
</comment>
<dbReference type="Gene3D" id="1.10.287.130">
    <property type="match status" value="1"/>
</dbReference>
<dbReference type="Proteomes" id="UP000885779">
    <property type="component" value="Unassembled WGS sequence"/>
</dbReference>
<organism evidence="10">
    <name type="scientific">Caldithrix abyssi</name>
    <dbReference type="NCBI Taxonomy" id="187145"/>
    <lineage>
        <taxon>Bacteria</taxon>
        <taxon>Pseudomonadati</taxon>
        <taxon>Calditrichota</taxon>
        <taxon>Calditrichia</taxon>
        <taxon>Calditrichales</taxon>
        <taxon>Calditrichaceae</taxon>
        <taxon>Caldithrix</taxon>
    </lineage>
</organism>
<accession>A0A7V4U354</accession>
<dbReference type="InterPro" id="IPR004358">
    <property type="entry name" value="Sig_transdc_His_kin-like_C"/>
</dbReference>
<dbReference type="Pfam" id="PF02518">
    <property type="entry name" value="HATPase_c"/>
    <property type="match status" value="1"/>
</dbReference>
<feature type="transmembrane region" description="Helical" evidence="8">
    <location>
        <begin position="190"/>
        <end position="212"/>
    </location>
</feature>
<evidence type="ECO:0000259" key="9">
    <source>
        <dbReference type="PROSITE" id="PS50109"/>
    </source>
</evidence>
<proteinExistence type="predicted"/>
<dbReference type="CDD" id="cd00075">
    <property type="entry name" value="HATPase"/>
    <property type="match status" value="1"/>
</dbReference>
<evidence type="ECO:0000313" key="10">
    <source>
        <dbReference type="EMBL" id="HGY56457.1"/>
    </source>
</evidence>
<dbReference type="PROSITE" id="PS50109">
    <property type="entry name" value="HIS_KIN"/>
    <property type="match status" value="1"/>
</dbReference>
<evidence type="ECO:0000256" key="8">
    <source>
        <dbReference type="SAM" id="Phobius"/>
    </source>
</evidence>
<sequence>MKPLTKTYSGRFSLLFWLSFLVVILLNLLIWLYLNQVEQEFRAQLRDRLQDANQMLGRLMHEYNEDVNIHLLVPGDNTSLEYLFYRQVFEEIRTSGTLQSIVLVSPQGEILISSPDILSRHTILSFTNSPQFMQALNGQTVVSEIEEFEGERFMTGYTPITDLDGFLLGILIIEAKAGYFNILNTLKNNLLLFSLLNFVLISLIAFMLFRLVRRTIRYEREIRDQEHLVQLGTMAASVAHELRNPLNIIEATNDTIRKKYAQNTDEMFEYIPQEIKRLNALIDEFLRFARMPRLKVEIIRLEQLMERVKLGFPQEEANRIQVSLPDDDMHIHTDGNLLQQILTNIVANALQASDNEQPVHIRLEKRPKGRLLITVEDRGAGIPPDRLDKIFEPFFTTKEKGTGLGLAISRKLIQFLQGDIQVESEQNKGTKVSITIGDLS</sequence>
<keyword evidence="5" id="KW-0597">Phosphoprotein</keyword>
<comment type="catalytic activity">
    <reaction evidence="1">
        <text>ATP + protein L-histidine = ADP + protein N-phospho-L-histidine.</text>
        <dbReference type="EC" id="2.7.13.3"/>
    </reaction>
</comment>
<dbReference type="InterPro" id="IPR036890">
    <property type="entry name" value="HATPase_C_sf"/>
</dbReference>
<dbReference type="InterPro" id="IPR003661">
    <property type="entry name" value="HisK_dim/P_dom"/>
</dbReference>
<evidence type="ECO:0000256" key="4">
    <source>
        <dbReference type="ARBA" id="ARBA00022475"/>
    </source>
</evidence>
<dbReference type="SMART" id="SM00388">
    <property type="entry name" value="HisKA"/>
    <property type="match status" value="1"/>
</dbReference>
<evidence type="ECO:0000256" key="7">
    <source>
        <dbReference type="ARBA" id="ARBA00022989"/>
    </source>
</evidence>
<reference evidence="10" key="1">
    <citation type="journal article" date="2020" name="mSystems">
        <title>Genome- and Community-Level Interaction Insights into Carbon Utilization and Element Cycling Functions of Hydrothermarchaeota in Hydrothermal Sediment.</title>
        <authorList>
            <person name="Zhou Z."/>
            <person name="Liu Y."/>
            <person name="Xu W."/>
            <person name="Pan J."/>
            <person name="Luo Z.H."/>
            <person name="Li M."/>
        </authorList>
    </citation>
    <scope>NUCLEOTIDE SEQUENCE [LARGE SCALE GENOMIC DNA]</scope>
    <source>
        <strain evidence="10">HyVt-577</strain>
    </source>
</reference>
<evidence type="ECO:0000256" key="6">
    <source>
        <dbReference type="ARBA" id="ARBA00022692"/>
    </source>
</evidence>
<dbReference type="EC" id="2.7.13.3" evidence="3"/>
<feature type="domain" description="Histidine kinase" evidence="9">
    <location>
        <begin position="237"/>
        <end position="440"/>
    </location>
</feature>
<dbReference type="PRINTS" id="PR00344">
    <property type="entry name" value="BCTRLSENSOR"/>
</dbReference>
<feature type="transmembrane region" description="Helical" evidence="8">
    <location>
        <begin position="12"/>
        <end position="34"/>
    </location>
</feature>
<evidence type="ECO:0000256" key="5">
    <source>
        <dbReference type="ARBA" id="ARBA00022553"/>
    </source>
</evidence>
<dbReference type="SMART" id="SM00387">
    <property type="entry name" value="HATPase_c"/>
    <property type="match status" value="1"/>
</dbReference>
<dbReference type="SUPFAM" id="SSF103190">
    <property type="entry name" value="Sensory domain-like"/>
    <property type="match status" value="1"/>
</dbReference>
<name>A0A7V4U354_CALAY</name>
<keyword evidence="6 8" id="KW-0812">Transmembrane</keyword>
<evidence type="ECO:0000256" key="1">
    <source>
        <dbReference type="ARBA" id="ARBA00000085"/>
    </source>
</evidence>
<dbReference type="InterPro" id="IPR029151">
    <property type="entry name" value="Sensor-like_sf"/>
</dbReference>
<dbReference type="CDD" id="cd00082">
    <property type="entry name" value="HisKA"/>
    <property type="match status" value="1"/>
</dbReference>
<dbReference type="SUPFAM" id="SSF55874">
    <property type="entry name" value="ATPase domain of HSP90 chaperone/DNA topoisomerase II/histidine kinase"/>
    <property type="match status" value="1"/>
</dbReference>
<comment type="caution">
    <text evidence="10">The sequence shown here is derived from an EMBL/GenBank/DDBJ whole genome shotgun (WGS) entry which is preliminary data.</text>
</comment>
<dbReference type="AlphaFoldDB" id="A0A7V4U354"/>
<gene>
    <name evidence="10" type="ORF">ENK44_12175</name>
</gene>
<keyword evidence="8" id="KW-0472">Membrane</keyword>
<protein>
    <recommendedName>
        <fullName evidence="3">histidine kinase</fullName>
        <ecNumber evidence="3">2.7.13.3</ecNumber>
    </recommendedName>
</protein>
<dbReference type="InterPro" id="IPR005467">
    <property type="entry name" value="His_kinase_dom"/>
</dbReference>
<keyword evidence="4" id="KW-1003">Cell membrane</keyword>
<dbReference type="InterPro" id="IPR003594">
    <property type="entry name" value="HATPase_dom"/>
</dbReference>
<dbReference type="GO" id="GO:0005886">
    <property type="term" value="C:plasma membrane"/>
    <property type="evidence" value="ECO:0007669"/>
    <property type="project" value="UniProtKB-SubCell"/>
</dbReference>
<dbReference type="GO" id="GO:0000155">
    <property type="term" value="F:phosphorelay sensor kinase activity"/>
    <property type="evidence" value="ECO:0007669"/>
    <property type="project" value="InterPro"/>
</dbReference>
<dbReference type="PANTHER" id="PTHR43065">
    <property type="entry name" value="SENSOR HISTIDINE KINASE"/>
    <property type="match status" value="1"/>
</dbReference>
<dbReference type="InterPro" id="IPR036097">
    <property type="entry name" value="HisK_dim/P_sf"/>
</dbReference>
<dbReference type="EMBL" id="DRQG01000113">
    <property type="protein sequence ID" value="HGY56457.1"/>
    <property type="molecule type" value="Genomic_DNA"/>
</dbReference>
<dbReference type="Pfam" id="PF00512">
    <property type="entry name" value="HisKA"/>
    <property type="match status" value="1"/>
</dbReference>
<dbReference type="Gene3D" id="3.30.565.10">
    <property type="entry name" value="Histidine kinase-like ATPase, C-terminal domain"/>
    <property type="match status" value="1"/>
</dbReference>
<keyword evidence="7 8" id="KW-1133">Transmembrane helix</keyword>
<dbReference type="SUPFAM" id="SSF47384">
    <property type="entry name" value="Homodimeric domain of signal transducing histidine kinase"/>
    <property type="match status" value="1"/>
</dbReference>
<evidence type="ECO:0000256" key="2">
    <source>
        <dbReference type="ARBA" id="ARBA00004651"/>
    </source>
</evidence>